<feature type="coiled-coil region" evidence="1">
    <location>
        <begin position="5"/>
        <end position="32"/>
    </location>
</feature>
<sequence length="139" mass="15146">MTPAADAMLAEAAELRARAAAIEAEARRMLAQEREGAIIAAMALYEGEIWTRAAALAVDLRSYAANGWRREDGLHELPAGAPSKRRAWHRIFRSRDGAPIGDRQIYNIAKLKSGALAISTDGVRLKNIDENDQVEHGGI</sequence>
<accession>A0A3M9XT54</accession>
<dbReference type="Proteomes" id="UP000268623">
    <property type="component" value="Unassembled WGS sequence"/>
</dbReference>
<name>A0A3M9XT54_9HYPH</name>
<protein>
    <submittedName>
        <fullName evidence="2">Uncharacterized protein</fullName>
    </submittedName>
</protein>
<dbReference type="AlphaFoldDB" id="A0A3M9XT54"/>
<dbReference type="EMBL" id="QWDD01000001">
    <property type="protein sequence ID" value="RNJ50288.1"/>
    <property type="molecule type" value="Genomic_DNA"/>
</dbReference>
<keyword evidence="3" id="KW-1185">Reference proteome</keyword>
<gene>
    <name evidence="2" type="ORF">D1O30_12455</name>
</gene>
<comment type="caution">
    <text evidence="2">The sequence shown here is derived from an EMBL/GenBank/DDBJ whole genome shotgun (WGS) entry which is preliminary data.</text>
</comment>
<dbReference type="RefSeq" id="WP_123176234.1">
    <property type="nucleotide sequence ID" value="NZ_QWDD01000001.1"/>
</dbReference>
<organism evidence="2 3">
    <name type="scientific">Methylocystis hirsuta</name>
    <dbReference type="NCBI Taxonomy" id="369798"/>
    <lineage>
        <taxon>Bacteria</taxon>
        <taxon>Pseudomonadati</taxon>
        <taxon>Pseudomonadota</taxon>
        <taxon>Alphaproteobacteria</taxon>
        <taxon>Hyphomicrobiales</taxon>
        <taxon>Methylocystaceae</taxon>
        <taxon>Methylocystis</taxon>
    </lineage>
</organism>
<evidence type="ECO:0000256" key="1">
    <source>
        <dbReference type="SAM" id="Coils"/>
    </source>
</evidence>
<keyword evidence="1" id="KW-0175">Coiled coil</keyword>
<proteinExistence type="predicted"/>
<evidence type="ECO:0000313" key="3">
    <source>
        <dbReference type="Proteomes" id="UP000268623"/>
    </source>
</evidence>
<evidence type="ECO:0000313" key="2">
    <source>
        <dbReference type="EMBL" id="RNJ50288.1"/>
    </source>
</evidence>
<reference evidence="2 3" key="1">
    <citation type="submission" date="2018-08" db="EMBL/GenBank/DDBJ databases">
        <title>Genome sequence of Methylocystis hirsuta CSC1, a methanotroph able to accumulate PHAs.</title>
        <authorList>
            <person name="Bordel S."/>
            <person name="Rodriguez E."/>
            <person name="Gancedo J."/>
            <person name="Munoz R."/>
        </authorList>
    </citation>
    <scope>NUCLEOTIDE SEQUENCE [LARGE SCALE GENOMIC DNA]</scope>
    <source>
        <strain evidence="2 3">CSC1</strain>
    </source>
</reference>